<dbReference type="Proteomes" id="UP000325081">
    <property type="component" value="Unassembled WGS sequence"/>
</dbReference>
<gene>
    <name evidence="1" type="ORF">STAS_08719</name>
</gene>
<keyword evidence="2" id="KW-1185">Reference proteome</keyword>
<organism evidence="1 2">
    <name type="scientific">Striga asiatica</name>
    <name type="common">Asiatic witchweed</name>
    <name type="synonym">Buchnera asiatica</name>
    <dbReference type="NCBI Taxonomy" id="4170"/>
    <lineage>
        <taxon>Eukaryota</taxon>
        <taxon>Viridiplantae</taxon>
        <taxon>Streptophyta</taxon>
        <taxon>Embryophyta</taxon>
        <taxon>Tracheophyta</taxon>
        <taxon>Spermatophyta</taxon>
        <taxon>Magnoliopsida</taxon>
        <taxon>eudicotyledons</taxon>
        <taxon>Gunneridae</taxon>
        <taxon>Pentapetalae</taxon>
        <taxon>asterids</taxon>
        <taxon>lamiids</taxon>
        <taxon>Lamiales</taxon>
        <taxon>Orobanchaceae</taxon>
        <taxon>Buchnereae</taxon>
        <taxon>Striga</taxon>
    </lineage>
</organism>
<name>A0A5A7PIP9_STRAF</name>
<dbReference type="EMBL" id="BKCP01004627">
    <property type="protein sequence ID" value="GER32639.1"/>
    <property type="molecule type" value="Genomic_DNA"/>
</dbReference>
<sequence length="297" mass="30108">MSFAQKVGSARSGFEILAFTTRTNRKGIWSTRSKAVLRSAAPPVILRKIWDSISAVDFELSVTIDFLGIGAAVCWEIGGCSDSVGAAGFGDGGTGGAVVSGGFSSSLDSSCADFGSASFFSFSLASGSDFFSSTFSSSGGFSSDAGGVGASFFSGAGAGGGSSSSDLALDLRENAPFLERVVDQRHVVAGFHEGAPRDLDLPEKGAAFSGLLVVVEVELQHLVGHGGGVEDGELELLVPLRVEIPEDGPGPAALAVEVDDGVGAGRTLAVLGHQVLGIANLHGQFSTAGFRHCRATG</sequence>
<evidence type="ECO:0000313" key="1">
    <source>
        <dbReference type="EMBL" id="GER32639.1"/>
    </source>
</evidence>
<protein>
    <submittedName>
        <fullName evidence="1">Uncharacterized protein</fullName>
    </submittedName>
</protein>
<comment type="caution">
    <text evidence="1">The sequence shown here is derived from an EMBL/GenBank/DDBJ whole genome shotgun (WGS) entry which is preliminary data.</text>
</comment>
<accession>A0A5A7PIP9</accession>
<evidence type="ECO:0000313" key="2">
    <source>
        <dbReference type="Proteomes" id="UP000325081"/>
    </source>
</evidence>
<dbReference type="AlphaFoldDB" id="A0A5A7PIP9"/>
<proteinExistence type="predicted"/>
<reference evidence="2" key="1">
    <citation type="journal article" date="2019" name="Curr. Biol.">
        <title>Genome Sequence of Striga asiatica Provides Insight into the Evolution of Plant Parasitism.</title>
        <authorList>
            <person name="Yoshida S."/>
            <person name="Kim S."/>
            <person name="Wafula E.K."/>
            <person name="Tanskanen J."/>
            <person name="Kim Y.M."/>
            <person name="Honaas L."/>
            <person name="Yang Z."/>
            <person name="Spallek T."/>
            <person name="Conn C.E."/>
            <person name="Ichihashi Y."/>
            <person name="Cheong K."/>
            <person name="Cui S."/>
            <person name="Der J.P."/>
            <person name="Gundlach H."/>
            <person name="Jiao Y."/>
            <person name="Hori C."/>
            <person name="Ishida J.K."/>
            <person name="Kasahara H."/>
            <person name="Kiba T."/>
            <person name="Kim M.S."/>
            <person name="Koo N."/>
            <person name="Laohavisit A."/>
            <person name="Lee Y.H."/>
            <person name="Lumba S."/>
            <person name="McCourt P."/>
            <person name="Mortimer J.C."/>
            <person name="Mutuku J.M."/>
            <person name="Nomura T."/>
            <person name="Sasaki-Sekimoto Y."/>
            <person name="Seto Y."/>
            <person name="Wang Y."/>
            <person name="Wakatake T."/>
            <person name="Sakakibara H."/>
            <person name="Demura T."/>
            <person name="Yamaguchi S."/>
            <person name="Yoneyama K."/>
            <person name="Manabe R.I."/>
            <person name="Nelson D.C."/>
            <person name="Schulman A.H."/>
            <person name="Timko M.P."/>
            <person name="dePamphilis C.W."/>
            <person name="Choi D."/>
            <person name="Shirasu K."/>
        </authorList>
    </citation>
    <scope>NUCLEOTIDE SEQUENCE [LARGE SCALE GENOMIC DNA]</scope>
    <source>
        <strain evidence="2">cv. UVA1</strain>
    </source>
</reference>